<dbReference type="PANTHER" id="PTHR13743:SF123">
    <property type="entry name" value="PROTEIN FAN"/>
    <property type="match status" value="1"/>
</dbReference>
<name>A0AAD2JJ31_9STRA</name>
<dbReference type="InterPro" id="IPR036372">
    <property type="entry name" value="BEACH_dom_sf"/>
</dbReference>
<dbReference type="SUPFAM" id="SSF50729">
    <property type="entry name" value="PH domain-like"/>
    <property type="match status" value="1"/>
</dbReference>
<organism evidence="4 5">
    <name type="scientific">Cylindrotheca closterium</name>
    <dbReference type="NCBI Taxonomy" id="2856"/>
    <lineage>
        <taxon>Eukaryota</taxon>
        <taxon>Sar</taxon>
        <taxon>Stramenopiles</taxon>
        <taxon>Ochrophyta</taxon>
        <taxon>Bacillariophyta</taxon>
        <taxon>Bacillariophyceae</taxon>
        <taxon>Bacillariophycidae</taxon>
        <taxon>Bacillariales</taxon>
        <taxon>Bacillariaceae</taxon>
        <taxon>Cylindrotheca</taxon>
    </lineage>
</organism>
<keyword evidence="5" id="KW-1185">Reference proteome</keyword>
<reference evidence="4" key="1">
    <citation type="submission" date="2023-08" db="EMBL/GenBank/DDBJ databases">
        <authorList>
            <person name="Audoor S."/>
            <person name="Bilcke G."/>
        </authorList>
    </citation>
    <scope>NUCLEOTIDE SEQUENCE</scope>
</reference>
<feature type="compositionally biased region" description="Basic and acidic residues" evidence="1">
    <location>
        <begin position="1655"/>
        <end position="1665"/>
    </location>
</feature>
<evidence type="ECO:0000259" key="3">
    <source>
        <dbReference type="PROSITE" id="PS51783"/>
    </source>
</evidence>
<dbReference type="Gene3D" id="1.10.1540.10">
    <property type="entry name" value="BEACH domain"/>
    <property type="match status" value="1"/>
</dbReference>
<dbReference type="PROSITE" id="PS50197">
    <property type="entry name" value="BEACH"/>
    <property type="match status" value="1"/>
</dbReference>
<evidence type="ECO:0000313" key="4">
    <source>
        <dbReference type="EMBL" id="CAJ1954745.1"/>
    </source>
</evidence>
<dbReference type="InterPro" id="IPR023362">
    <property type="entry name" value="PH-BEACH_dom"/>
</dbReference>
<evidence type="ECO:0000256" key="1">
    <source>
        <dbReference type="SAM" id="MobiDB-lite"/>
    </source>
</evidence>
<feature type="region of interest" description="Disordered" evidence="1">
    <location>
        <begin position="1853"/>
        <end position="1885"/>
    </location>
</feature>
<dbReference type="InterPro" id="IPR015943">
    <property type="entry name" value="WD40/YVTN_repeat-like_dom_sf"/>
</dbReference>
<dbReference type="PANTHER" id="PTHR13743">
    <property type="entry name" value="BEIGE/BEACH-RELATED"/>
    <property type="match status" value="1"/>
</dbReference>
<feature type="domain" description="BEACH-type PH" evidence="3">
    <location>
        <begin position="1800"/>
        <end position="1961"/>
    </location>
</feature>
<feature type="region of interest" description="Disordered" evidence="1">
    <location>
        <begin position="1654"/>
        <end position="1674"/>
    </location>
</feature>
<gene>
    <name evidence="4" type="ORF">CYCCA115_LOCUS15337</name>
</gene>
<feature type="domain" description="BEACH" evidence="2">
    <location>
        <begin position="1976"/>
        <end position="2269"/>
    </location>
</feature>
<dbReference type="PROSITE" id="PS51783">
    <property type="entry name" value="PH_BEACH"/>
    <property type="match status" value="1"/>
</dbReference>
<accession>A0AAD2JJ31</accession>
<dbReference type="InterPro" id="IPR000409">
    <property type="entry name" value="BEACH_dom"/>
</dbReference>
<dbReference type="Pfam" id="PF02138">
    <property type="entry name" value="Beach"/>
    <property type="match status" value="1"/>
</dbReference>
<dbReference type="EMBL" id="CAKOGP040001869">
    <property type="protein sequence ID" value="CAJ1954745.1"/>
    <property type="molecule type" value="Genomic_DNA"/>
</dbReference>
<feature type="region of interest" description="Disordered" evidence="1">
    <location>
        <begin position="402"/>
        <end position="421"/>
    </location>
</feature>
<comment type="caution">
    <text evidence="4">The sequence shown here is derived from an EMBL/GenBank/DDBJ whole genome shotgun (WGS) entry which is preliminary data.</text>
</comment>
<feature type="compositionally biased region" description="Low complexity" evidence="1">
    <location>
        <begin position="1739"/>
        <end position="1757"/>
    </location>
</feature>
<dbReference type="SUPFAM" id="SSF69322">
    <property type="entry name" value="Tricorn protease domain 2"/>
    <property type="match status" value="1"/>
</dbReference>
<protein>
    <submittedName>
        <fullName evidence="4">Uncharacterized protein</fullName>
    </submittedName>
</protein>
<feature type="region of interest" description="Disordered" evidence="1">
    <location>
        <begin position="1714"/>
        <end position="1769"/>
    </location>
</feature>
<dbReference type="SMART" id="SM01026">
    <property type="entry name" value="Beach"/>
    <property type="match status" value="1"/>
</dbReference>
<dbReference type="Pfam" id="PF14844">
    <property type="entry name" value="PH_BEACH"/>
    <property type="match status" value="1"/>
</dbReference>
<dbReference type="CDD" id="cd06071">
    <property type="entry name" value="Beach"/>
    <property type="match status" value="1"/>
</dbReference>
<evidence type="ECO:0000259" key="2">
    <source>
        <dbReference type="PROSITE" id="PS50197"/>
    </source>
</evidence>
<evidence type="ECO:0000313" key="5">
    <source>
        <dbReference type="Proteomes" id="UP001295423"/>
    </source>
</evidence>
<proteinExistence type="predicted"/>
<dbReference type="InterPro" id="IPR050865">
    <property type="entry name" value="BEACH_Domain"/>
</dbReference>
<sequence length="2797" mass="307376">MSTSNTSNAAMDDFQEVSMSQHLFEQVSCWTNPDITADKKVEKANHLKQYVQEVDGYLNISSDHPCEGQWPVLEWNEHFRKAYTILLWVRPVVGPVLSKGDQDGETIIDRTDDSHIHPRVLYRFATHPGDSAAQGVCVTLGEWRCINVDTTTANCAEPSSKRRVMTHLTAYSLPSVVPGSVDETDADMMGSSIVMAPLELWDNEWSLIGITHVFPYLKRPHWTLCVNGRVCGSGELTYPILERTPVMNFNTLLKDICHGGVEYIEDKKSDAQKTASELQNQVFPKHKLEFHLASYCLACDSFGPTIQAILAQGGPTMSIMNGGHIPQLPPLANWTKGSSLDGPNVGIPLVVHGQAITVQQLSASCMLWGSAIDARILGRQSKNRGQRTACRMTFRRGTTHSAPRVGLIQPTPPNPNGPRSVTEVGADEDPISLTLLGICTIHHNLSDYLLKSPDATNVDTQMFNCTKHFSLLLEGQALDCQLILPFFLALPPPGTAMELQFELLTNSLRHLFDLYTNEAELACRLIDLLAASVKSGGGRWEEQLLQNGSLHVMACALRQSLVRAEYLQVDQFDTYSDFVKAHAQNTKMKTIMSSMPVSPSIIPIGVAKSMANLIASCCGPQANFLEDLDPSDQIRRTSDLALTALFGIGLDWELWGRDLEAATVILEAVASRYGGSCVTAGYIMRSQVSVQFFLDTLKYPLQSKRANLSTEKADKNALERIGNACGKLLKAMLLSSLSNQRIISQGEHDISACMGALSDCPLGSVGAHVIFTALMGVLQWCEIVPEDENMPRSRTVDDDHKCEVASRLGRNLIMSEFHDVVAPMLLSRTVFCGERTMSLEQSNLPLSWDLHWRYGLVIFAWVSTIAGPEGVIASKSLGSLLLASSLAGSLKGALANADKDLVTNLLMPPPAMALTVAAMTRRNEWSYTDLLADRLQIMMPMLPGLVVSIVSHPSDVVKDEALLDIEPNALDVLAEIITAVGGSFYRVFGGMTHQAVGGSRNKKQSRLVDSTAVQAAKHYIPHLITVAVILENHILLRDDSEDEHVIILKVPAMVQRQADDGSWVEVSSTMMDGILSEGGVQVPEGGSTLEYLKACQKSALTAVSELMSNAMRSGGGEASTMLWRSALMTLEDSRSYAADSVDFKDRRALDKTAHNILCRLCAMVLVKCLKRDYQWEVWSSSLSSAVSRLCMLIEERELLLTPMGNEKIYTKDQVLLLCALLNILTYGRDTTGWCQLILPTPPLEAGTQGKNPEIELRDRGDSAPAASKLLLPVLQPALRSILGSIGVQKSEVQINIPKASKPKTQSSGKHVSVYEVENVVKLLDHIVSELKETLTAAIVGMSFANSRDVGLYALATLRRAMGNYKNANDDYGLEVCNTLFGTIAEEMRVRYEGERRRRETALFDAYDDDDEARVDAAAGSQTVERMMLGGAIAKIKGTVEEVDFLSSEEKRRTEDDFVLFDDSFGAAKETHYLPRMKWKHYEGLGDALEESLPEPSKKKEDVGKDVPIGPVLTAMTPFLDSWDEFAAVEAAESELVKLFDFSLDSAGGMNREDEREMQYRLQATETAADSMSTFIELAAAEKSRLAEVTTSFLPNHRSSTSSYAERFCWARYLEIAQSDMMNEIWERGVADGNRDVRSRLVTIPCNPQFRRHIPKYLDHSTDSRDNSSAGQGDDELQEIDAFTKTLLNSGHLQIVDITKKEVNEDEQPELIFQSGNLDDDFGERPMEAPTAPSDKSDANSDATSTADATATTDSSATNEEEQVPFDKSKIGSSHYNITASAFASPPDNSSSTLSLMHSAAAGLIEKHLENCLHVKAEGSRKCSLLLTATHLILEYDIDSDGLFEGEMMAVREEAERQRMSEDPKKNDPNSEERIQQQIERRQREAASLRPKSIRWNLSELSHVYLRRYRLRDSSIEMFFIPSGGTSFGGYGLFSPSTSLFIDFGPGYEGVTRRDDAAFAIMRRAPPQAIKQWPDRSAQFLHEQLSRLTMGWVEGRITNFDYLLHLNMLAGRSYNDICQYPVMPWVLSNYSSEEIPDLCDPANFRDMKKPMGALNPDRLQDFIDRFNTFADPSIPPFMYGSHYSTMAGVVLHFLVRMHPYASLHRQLQGGNFDVADRLFSSVPRTWEMCTGTSAAEVKELTPEWYCSPGFLKNGNKFKLGTSQDGEVLGDVVLPPWAKGSPETFIEVMRNALESDICSQMLPDWIDLIFGRKQQGPEAIAAHNVFFYLTYYGSVDVAAIEDEGLRQATELQIAHFGQCPMQLFVRPHVRRIQNYNKRVSFYQITSAYTHGANRQAGEEQKHNDSSDKGMNQVFGQPLYLPFFSAPMSHWVHLDAPPPGPHAPLISVRLAGTDRCLAVDAQGVFHCFRWAWKAEATTEVPALNGSGGFPMDNGCFIAQRELPRFRTLPRLVHRSREAEPPAVAISKTLFAGRSVLLVLSDGDGRGGLAMQLVDPAKGSVRGEAVVQAIHSAQITCIATDPIGTAAGHGGVGGELAIVGSYDGRASIWRFMSSHYLPLRPRVQMAGHGGAAIHAVGLSAAINIAATCSSNRLCLHSVGNGNLVRTIQPPQNVLDLPAETQGVTRFADCPALAISVHGFVVAVCETKTKSPASPLANRSIITLHLFSLEGVSLGTKPLESWRGRPNKMYCTPDGTAVLVCSGRGVTIHRLSAVTPLEFIDEWHITEQEELSKNLAQAYDIDLGPSLNRPVVAAAATSNGVLRLHALSGISSYSDRHKKLGVVQGVGNVLAMPAKRLKNVVGRGLGIGSKVVGVGKDVGKEVQSDIKEKGVGGFLGNMFGKK</sequence>
<dbReference type="InterPro" id="IPR011993">
    <property type="entry name" value="PH-like_dom_sf"/>
</dbReference>
<dbReference type="SUPFAM" id="SSF81837">
    <property type="entry name" value="BEACH domain"/>
    <property type="match status" value="1"/>
</dbReference>
<dbReference type="Gene3D" id="2.30.29.30">
    <property type="entry name" value="Pleckstrin-homology domain (PH domain)/Phosphotyrosine-binding domain (PTB)"/>
    <property type="match status" value="1"/>
</dbReference>
<dbReference type="Proteomes" id="UP001295423">
    <property type="component" value="Unassembled WGS sequence"/>
</dbReference>
<dbReference type="Gene3D" id="2.130.10.10">
    <property type="entry name" value="YVTN repeat-like/Quinoprotein amine dehydrogenase"/>
    <property type="match status" value="1"/>
</dbReference>